<reference evidence="1 2" key="1">
    <citation type="submission" date="2021-03" db="EMBL/GenBank/DDBJ databases">
        <title>Antimicrobial resistance genes in bacteria isolated from Japanese honey, and their potential for conferring macrolide and lincosamide resistance in the American foulbrood pathogen Paenibacillus larvae.</title>
        <authorList>
            <person name="Okamoto M."/>
            <person name="Kumagai M."/>
            <person name="Kanamori H."/>
            <person name="Takamatsu D."/>
        </authorList>
    </citation>
    <scope>NUCLEOTIDE SEQUENCE [LARGE SCALE GENOMIC DNA]</scope>
    <source>
        <strain evidence="1 2">J41TS12</strain>
    </source>
</reference>
<keyword evidence="2" id="KW-1185">Reference proteome</keyword>
<name>A0A920CEC2_9BACL</name>
<dbReference type="RefSeq" id="WP_212939131.1">
    <property type="nucleotide sequence ID" value="NZ_BORR01000005.1"/>
</dbReference>
<evidence type="ECO:0000313" key="1">
    <source>
        <dbReference type="EMBL" id="GIO36806.1"/>
    </source>
</evidence>
<dbReference type="Proteomes" id="UP000681162">
    <property type="component" value="Unassembled WGS sequence"/>
</dbReference>
<comment type="caution">
    <text evidence="1">The sequence shown here is derived from an EMBL/GenBank/DDBJ whole genome shotgun (WGS) entry which is preliminary data.</text>
</comment>
<accession>A0A920CEC2</accession>
<protein>
    <submittedName>
        <fullName evidence="1">Uncharacterized protein</fullName>
    </submittedName>
</protein>
<dbReference type="EMBL" id="BORR01000005">
    <property type="protein sequence ID" value="GIO36806.1"/>
    <property type="molecule type" value="Genomic_DNA"/>
</dbReference>
<evidence type="ECO:0000313" key="2">
    <source>
        <dbReference type="Proteomes" id="UP000681162"/>
    </source>
</evidence>
<dbReference type="AlphaFoldDB" id="A0A920CEC2"/>
<proteinExistence type="predicted"/>
<sequence length="47" mass="5457">MELLIAIILILILVSQGGAYVLQKKQFENQEKLKEQLELILKEMKKS</sequence>
<organism evidence="1 2">
    <name type="scientific">Paenibacillus antibioticophila</name>
    <dbReference type="NCBI Taxonomy" id="1274374"/>
    <lineage>
        <taxon>Bacteria</taxon>
        <taxon>Bacillati</taxon>
        <taxon>Bacillota</taxon>
        <taxon>Bacilli</taxon>
        <taxon>Bacillales</taxon>
        <taxon>Paenibacillaceae</taxon>
        <taxon>Paenibacillus</taxon>
    </lineage>
</organism>
<gene>
    <name evidence="1" type="ORF">J41TS12_16670</name>
</gene>